<feature type="compositionally biased region" description="Low complexity" evidence="2">
    <location>
        <begin position="145"/>
        <end position="165"/>
    </location>
</feature>
<organism evidence="4 5">
    <name type="scientific">Eumeta variegata</name>
    <name type="common">Bagworm moth</name>
    <name type="synonym">Eumeta japonica</name>
    <dbReference type="NCBI Taxonomy" id="151549"/>
    <lineage>
        <taxon>Eukaryota</taxon>
        <taxon>Metazoa</taxon>
        <taxon>Ecdysozoa</taxon>
        <taxon>Arthropoda</taxon>
        <taxon>Hexapoda</taxon>
        <taxon>Insecta</taxon>
        <taxon>Pterygota</taxon>
        <taxon>Neoptera</taxon>
        <taxon>Endopterygota</taxon>
        <taxon>Lepidoptera</taxon>
        <taxon>Glossata</taxon>
        <taxon>Ditrysia</taxon>
        <taxon>Tineoidea</taxon>
        <taxon>Psychidae</taxon>
        <taxon>Oiketicinae</taxon>
        <taxon>Eumeta</taxon>
    </lineage>
</organism>
<sequence length="271" mass="30301">MQTRWTVRGVPGGLEGYHYGVSTGISIGADAVEPAGAAGIETEVKWKYFKLLFFLQDEVVCTVGDGNFDNCDSPTQDCDGGELTSGTSQFHSTSELQQGDIEQDLSYFQLPNDLGTQHSPMVPITLPNTSKPTNATNIQAESVNASPALSSTYPSPTPSTSSASTRVAKRQTPNELRAEYLEIERKKLKMMELELTQRNDRETQPKSEDYHFLMSILPQMERLPPIQKIRLRNKINQALLQEMEMYEYGEQHNYGNYGYRTGSQLDSNQQS</sequence>
<comment type="subcellular location">
    <subcellularLocation>
        <location evidence="1">Nucleus</location>
    </subcellularLocation>
</comment>
<dbReference type="Pfam" id="PF02944">
    <property type="entry name" value="BESS"/>
    <property type="match status" value="1"/>
</dbReference>
<dbReference type="Proteomes" id="UP000299102">
    <property type="component" value="Unassembled WGS sequence"/>
</dbReference>
<gene>
    <name evidence="4" type="ORF">EVAR_86921_1</name>
</gene>
<dbReference type="EMBL" id="BGZK01000488">
    <property type="protein sequence ID" value="GBP46669.1"/>
    <property type="molecule type" value="Genomic_DNA"/>
</dbReference>
<keyword evidence="1" id="KW-0539">Nucleus</keyword>
<name>A0A4C1W842_EUMVA</name>
<evidence type="ECO:0000313" key="5">
    <source>
        <dbReference type="Proteomes" id="UP000299102"/>
    </source>
</evidence>
<feature type="region of interest" description="Disordered" evidence="2">
    <location>
        <begin position="144"/>
        <end position="173"/>
    </location>
</feature>
<dbReference type="OrthoDB" id="6487365at2759"/>
<comment type="caution">
    <text evidence="4">The sequence shown here is derived from an EMBL/GenBank/DDBJ whole genome shotgun (WGS) entry which is preliminary data.</text>
</comment>
<proteinExistence type="predicted"/>
<dbReference type="PROSITE" id="PS51031">
    <property type="entry name" value="BESS"/>
    <property type="match status" value="1"/>
</dbReference>
<dbReference type="GO" id="GO:0005634">
    <property type="term" value="C:nucleus"/>
    <property type="evidence" value="ECO:0007669"/>
    <property type="project" value="UniProtKB-SubCell"/>
</dbReference>
<dbReference type="InterPro" id="IPR004210">
    <property type="entry name" value="BESS_motif"/>
</dbReference>
<protein>
    <recommendedName>
        <fullName evidence="3">BESS domain-containing protein</fullName>
    </recommendedName>
</protein>
<accession>A0A4C1W842</accession>
<dbReference type="AlphaFoldDB" id="A0A4C1W842"/>
<reference evidence="4 5" key="1">
    <citation type="journal article" date="2019" name="Commun. Biol.">
        <title>The bagworm genome reveals a unique fibroin gene that provides high tensile strength.</title>
        <authorList>
            <person name="Kono N."/>
            <person name="Nakamura H."/>
            <person name="Ohtoshi R."/>
            <person name="Tomita M."/>
            <person name="Numata K."/>
            <person name="Arakawa K."/>
        </authorList>
    </citation>
    <scope>NUCLEOTIDE SEQUENCE [LARGE SCALE GENOMIC DNA]</scope>
</reference>
<evidence type="ECO:0000256" key="1">
    <source>
        <dbReference type="PROSITE-ProRule" id="PRU00371"/>
    </source>
</evidence>
<keyword evidence="5" id="KW-1185">Reference proteome</keyword>
<feature type="domain" description="BESS" evidence="3">
    <location>
        <begin position="206"/>
        <end position="245"/>
    </location>
</feature>
<evidence type="ECO:0000313" key="4">
    <source>
        <dbReference type="EMBL" id="GBP46669.1"/>
    </source>
</evidence>
<dbReference type="GO" id="GO:0003677">
    <property type="term" value="F:DNA binding"/>
    <property type="evidence" value="ECO:0007669"/>
    <property type="project" value="InterPro"/>
</dbReference>
<evidence type="ECO:0000256" key="2">
    <source>
        <dbReference type="SAM" id="MobiDB-lite"/>
    </source>
</evidence>
<evidence type="ECO:0000259" key="3">
    <source>
        <dbReference type="PROSITE" id="PS51031"/>
    </source>
</evidence>